<evidence type="ECO:0000313" key="2">
    <source>
        <dbReference type="EMBL" id="KKL89464.1"/>
    </source>
</evidence>
<name>A0A0F9FSG7_9ZZZZ</name>
<dbReference type="AlphaFoldDB" id="A0A0F9FSG7"/>
<feature type="compositionally biased region" description="Basic and acidic residues" evidence="1">
    <location>
        <begin position="108"/>
        <end position="149"/>
    </location>
</feature>
<feature type="region of interest" description="Disordered" evidence="1">
    <location>
        <begin position="219"/>
        <end position="253"/>
    </location>
</feature>
<sequence>MDKVWENEYFTGPETAILTRLAKHADKRGEGVRPGLAHLTATTKYNRRTVLRVLKFAKRAGILTQVGTYHKHPLYAMSISAVIAFKGDRESPATVTESHPSEAVGVTESHRRGDTQSRKGDRESPTIERARKAPERLLKGPKEEDKSASKPDWYLTLERDSRWKVHKHYIENVEKIYGDLDLHALAVEAYEWLQGTTASARGKTQLGKFFLNWLKRAKSGGFSDNGAQPQGRYSGARVGRKKARSAEEWDAKR</sequence>
<reference evidence="2" key="1">
    <citation type="journal article" date="2015" name="Nature">
        <title>Complex archaea that bridge the gap between prokaryotes and eukaryotes.</title>
        <authorList>
            <person name="Spang A."/>
            <person name="Saw J.H."/>
            <person name="Jorgensen S.L."/>
            <person name="Zaremba-Niedzwiedzka K."/>
            <person name="Martijn J."/>
            <person name="Lind A.E."/>
            <person name="van Eijk R."/>
            <person name="Schleper C."/>
            <person name="Guy L."/>
            <person name="Ettema T.J."/>
        </authorList>
    </citation>
    <scope>NUCLEOTIDE SEQUENCE</scope>
</reference>
<feature type="region of interest" description="Disordered" evidence="1">
    <location>
        <begin position="92"/>
        <end position="150"/>
    </location>
</feature>
<comment type="caution">
    <text evidence="2">The sequence shown here is derived from an EMBL/GenBank/DDBJ whole genome shotgun (WGS) entry which is preliminary data.</text>
</comment>
<gene>
    <name evidence="2" type="ORF">LCGC14_1914420</name>
</gene>
<protein>
    <submittedName>
        <fullName evidence="2">Uncharacterized protein</fullName>
    </submittedName>
</protein>
<evidence type="ECO:0000256" key="1">
    <source>
        <dbReference type="SAM" id="MobiDB-lite"/>
    </source>
</evidence>
<organism evidence="2">
    <name type="scientific">marine sediment metagenome</name>
    <dbReference type="NCBI Taxonomy" id="412755"/>
    <lineage>
        <taxon>unclassified sequences</taxon>
        <taxon>metagenomes</taxon>
        <taxon>ecological metagenomes</taxon>
    </lineage>
</organism>
<feature type="compositionally biased region" description="Basic and acidic residues" evidence="1">
    <location>
        <begin position="244"/>
        <end position="253"/>
    </location>
</feature>
<proteinExistence type="predicted"/>
<accession>A0A0F9FSG7</accession>
<dbReference type="EMBL" id="LAZR01020278">
    <property type="protein sequence ID" value="KKL89464.1"/>
    <property type="molecule type" value="Genomic_DNA"/>
</dbReference>